<gene>
    <name evidence="1" type="ORF">GA0070560_104255</name>
</gene>
<proteinExistence type="predicted"/>
<dbReference type="OrthoDB" id="3691597at2"/>
<dbReference type="EMBL" id="FMDN01000004">
    <property type="protein sequence ID" value="SCG45836.1"/>
    <property type="molecule type" value="Genomic_DNA"/>
</dbReference>
<keyword evidence="2" id="KW-1185">Reference proteome</keyword>
<reference evidence="2" key="1">
    <citation type="submission" date="2016-06" db="EMBL/GenBank/DDBJ databases">
        <authorList>
            <person name="Varghese N."/>
        </authorList>
    </citation>
    <scope>NUCLEOTIDE SEQUENCE [LARGE SCALE GENOMIC DNA]</scope>
    <source>
        <strain evidence="2">DSM 43171</strain>
    </source>
</reference>
<name>A0A1C5HII4_9ACTN</name>
<organism evidence="1 2">
    <name type="scientific">Micromonospora halophytica</name>
    <dbReference type="NCBI Taxonomy" id="47864"/>
    <lineage>
        <taxon>Bacteria</taxon>
        <taxon>Bacillati</taxon>
        <taxon>Actinomycetota</taxon>
        <taxon>Actinomycetes</taxon>
        <taxon>Micromonosporales</taxon>
        <taxon>Micromonosporaceae</taxon>
        <taxon>Micromonospora</taxon>
    </lineage>
</organism>
<dbReference type="STRING" id="47864.GA0070560_104255"/>
<evidence type="ECO:0000313" key="1">
    <source>
        <dbReference type="EMBL" id="SCG45836.1"/>
    </source>
</evidence>
<evidence type="ECO:0000313" key="2">
    <source>
        <dbReference type="Proteomes" id="UP000199408"/>
    </source>
</evidence>
<evidence type="ECO:0008006" key="3">
    <source>
        <dbReference type="Google" id="ProtNLM"/>
    </source>
</evidence>
<sequence>MSLSAQPTAVLVLDTMVLSHFTLADRLDVLQDLLIDADCWTTQVVVEELSTICCSRCWRSQPDGGRRPGAVHGEVR</sequence>
<dbReference type="RefSeq" id="WP_091293526.1">
    <property type="nucleotide sequence ID" value="NZ_FMDN01000004.1"/>
</dbReference>
<dbReference type="AlphaFoldDB" id="A0A1C5HII4"/>
<protein>
    <recommendedName>
        <fullName evidence="3">PIN domain-containing protein</fullName>
    </recommendedName>
</protein>
<accession>A0A1C5HII4</accession>
<dbReference type="Proteomes" id="UP000199408">
    <property type="component" value="Unassembled WGS sequence"/>
</dbReference>